<dbReference type="InterPro" id="IPR003661">
    <property type="entry name" value="HisK_dim/P_dom"/>
</dbReference>
<keyword evidence="4" id="KW-1133">Transmembrane helix</keyword>
<proteinExistence type="predicted"/>
<dbReference type="GO" id="GO:0000155">
    <property type="term" value="F:phosphorelay sensor kinase activity"/>
    <property type="evidence" value="ECO:0007669"/>
    <property type="project" value="InterPro"/>
</dbReference>
<dbReference type="Proteomes" id="UP000267448">
    <property type="component" value="Unassembled WGS sequence"/>
</dbReference>
<dbReference type="PANTHER" id="PTHR43065:SF42">
    <property type="entry name" value="TWO-COMPONENT SENSOR PPRA"/>
    <property type="match status" value="1"/>
</dbReference>
<dbReference type="SMART" id="SM00387">
    <property type="entry name" value="HATPase_c"/>
    <property type="match status" value="1"/>
</dbReference>
<keyword evidence="4" id="KW-0472">Membrane</keyword>
<keyword evidence="7" id="KW-1185">Reference proteome</keyword>
<dbReference type="InterPro" id="IPR036890">
    <property type="entry name" value="HATPase_C_sf"/>
</dbReference>
<dbReference type="InterPro" id="IPR005467">
    <property type="entry name" value="His_kinase_dom"/>
</dbReference>
<dbReference type="Pfam" id="PF00497">
    <property type="entry name" value="SBP_bac_3"/>
    <property type="match status" value="1"/>
</dbReference>
<dbReference type="AlphaFoldDB" id="A0A431WXD8"/>
<dbReference type="SUPFAM" id="SSF55874">
    <property type="entry name" value="ATPase domain of HSP90 chaperone/DNA topoisomerase II/histidine kinase"/>
    <property type="match status" value="1"/>
</dbReference>
<dbReference type="EC" id="2.7.13.3" evidence="2"/>
<evidence type="ECO:0000256" key="2">
    <source>
        <dbReference type="ARBA" id="ARBA00012438"/>
    </source>
</evidence>
<dbReference type="CDD" id="cd00075">
    <property type="entry name" value="HATPase"/>
    <property type="match status" value="1"/>
</dbReference>
<evidence type="ECO:0000256" key="1">
    <source>
        <dbReference type="ARBA" id="ARBA00000085"/>
    </source>
</evidence>
<dbReference type="Gene3D" id="3.30.565.10">
    <property type="entry name" value="Histidine kinase-like ATPase, C-terminal domain"/>
    <property type="match status" value="1"/>
</dbReference>
<feature type="transmembrane region" description="Helical" evidence="4">
    <location>
        <begin position="21"/>
        <end position="41"/>
    </location>
</feature>
<dbReference type="Gene3D" id="3.40.190.10">
    <property type="entry name" value="Periplasmic binding protein-like II"/>
    <property type="match status" value="2"/>
</dbReference>
<feature type="transmembrane region" description="Helical" evidence="4">
    <location>
        <begin position="282"/>
        <end position="303"/>
    </location>
</feature>
<reference evidence="6 7" key="1">
    <citation type="submission" date="2018-12" db="EMBL/GenBank/DDBJ databases">
        <authorList>
            <person name="Yu L."/>
        </authorList>
    </citation>
    <scope>NUCLEOTIDE SEQUENCE [LARGE SCALE GENOMIC DNA]</scope>
    <source>
        <strain evidence="6 7">HAW-EB2</strain>
    </source>
</reference>
<organism evidence="6 7">
    <name type="scientific">Shewanella canadensis</name>
    <dbReference type="NCBI Taxonomy" id="271096"/>
    <lineage>
        <taxon>Bacteria</taxon>
        <taxon>Pseudomonadati</taxon>
        <taxon>Pseudomonadota</taxon>
        <taxon>Gammaproteobacteria</taxon>
        <taxon>Alteromonadales</taxon>
        <taxon>Shewanellaceae</taxon>
        <taxon>Shewanella</taxon>
    </lineage>
</organism>
<name>A0A431WXD8_9GAMM</name>
<dbReference type="CDD" id="cd00082">
    <property type="entry name" value="HisKA"/>
    <property type="match status" value="1"/>
</dbReference>
<dbReference type="SMART" id="SM00062">
    <property type="entry name" value="PBPb"/>
    <property type="match status" value="1"/>
</dbReference>
<dbReference type="PRINTS" id="PR00344">
    <property type="entry name" value="BCTRLSENSOR"/>
</dbReference>
<dbReference type="Pfam" id="PF02518">
    <property type="entry name" value="HATPase_c"/>
    <property type="match status" value="1"/>
</dbReference>
<evidence type="ECO:0000256" key="4">
    <source>
        <dbReference type="SAM" id="Phobius"/>
    </source>
</evidence>
<evidence type="ECO:0000313" key="6">
    <source>
        <dbReference type="EMBL" id="RTR40174.1"/>
    </source>
</evidence>
<evidence type="ECO:0000259" key="5">
    <source>
        <dbReference type="PROSITE" id="PS50109"/>
    </source>
</evidence>
<evidence type="ECO:0000313" key="7">
    <source>
        <dbReference type="Proteomes" id="UP000267448"/>
    </source>
</evidence>
<dbReference type="Gene3D" id="1.10.287.130">
    <property type="match status" value="1"/>
</dbReference>
<dbReference type="SUPFAM" id="SSF53850">
    <property type="entry name" value="Periplasmic binding protein-like II"/>
    <property type="match status" value="1"/>
</dbReference>
<dbReference type="EMBL" id="RXNU01000002">
    <property type="protein sequence ID" value="RTR40174.1"/>
    <property type="molecule type" value="Genomic_DNA"/>
</dbReference>
<dbReference type="InterPro" id="IPR004358">
    <property type="entry name" value="Sig_transdc_His_kin-like_C"/>
</dbReference>
<protein>
    <recommendedName>
        <fullName evidence="2">histidine kinase</fullName>
        <ecNumber evidence="2">2.7.13.3</ecNumber>
    </recommendedName>
</protein>
<dbReference type="InterPro" id="IPR001638">
    <property type="entry name" value="Solute-binding_3/MltF_N"/>
</dbReference>
<keyword evidence="4" id="KW-0812">Transmembrane</keyword>
<dbReference type="PROSITE" id="PS50109">
    <property type="entry name" value="HIS_KIN"/>
    <property type="match status" value="1"/>
</dbReference>
<sequence>MLKQICVHRHSSLAIEHVKITAMKYLLILVMALCFHAPYLAAQAQDLSHKSIVFGVHSKTAPLEWRNNGVDQGFNLELIGRIGQLIDKRIVVRRKTFQQLLTDVHDPDCPIDVIAVVSPVSIDRKLSQSDPIYATHAKAYTLQGKSFINSWHDLVGKRVAIKKGAFVDVYISGQPQEFERVDVDLYETGFQLLIKGEVDVVLAENFVARRLLPLYPSIRSSSDALIYGSFNFVSHNVNAPLMGQINDALRQLKLSGEYDRLVNKWFGTGREKVDLTSTQKNMLSLAIAVSIISALGMIFTGYISRSLRKRTRSLNLELAQRRKAEHQISNLSQQFQSVLNGIPHGVTLFNRECDCLWSNDNNNDLLKNSEFHFTHGEPFELKTTLLEVLNSQKSLTEDMSFLDQFWQLQIHPIGEDQAVILLEEATERHQLRQANNEASRLASLGELSAGIAHEINNPTGIIIHSVAFLNDALKDLQPATDAYQKQNPFWLIAGLEPERALHELHYTCLNIDEGATRISRIVNDLKRYALPNIATEHQRLSLNEVVQVSLRLTANQIKIFKIRTQLHQPEPMIMGDAQQLHQVLINLIQNACHASPQDDGTDTDVGMITIETSIVDGKACLIICDNGSGMDQATLQRITEPFFTTRRSCGGTGLGLSVCSRIIKEHKGEMQITSRQGKGTCIKLLFSLEQLI</sequence>
<accession>A0A431WXD8</accession>
<dbReference type="InterPro" id="IPR003594">
    <property type="entry name" value="HATPase_dom"/>
</dbReference>
<keyword evidence="3" id="KW-0597">Phosphoprotein</keyword>
<dbReference type="PANTHER" id="PTHR43065">
    <property type="entry name" value="SENSOR HISTIDINE KINASE"/>
    <property type="match status" value="1"/>
</dbReference>
<feature type="domain" description="Histidine kinase" evidence="5">
    <location>
        <begin position="450"/>
        <end position="690"/>
    </location>
</feature>
<evidence type="ECO:0000256" key="3">
    <source>
        <dbReference type="ARBA" id="ARBA00022553"/>
    </source>
</evidence>
<comment type="caution">
    <text evidence="6">The sequence shown here is derived from an EMBL/GenBank/DDBJ whole genome shotgun (WGS) entry which is preliminary data.</text>
</comment>
<comment type="catalytic activity">
    <reaction evidence="1">
        <text>ATP + protein L-histidine = ADP + protein N-phospho-L-histidine.</text>
        <dbReference type="EC" id="2.7.13.3"/>
    </reaction>
</comment>
<gene>
    <name evidence="6" type="ORF">EKG38_05495</name>
</gene>
<dbReference type="OrthoDB" id="9772100at2"/>